<evidence type="ECO:0000259" key="7">
    <source>
        <dbReference type="PROSITE" id="PS50850"/>
    </source>
</evidence>
<dbReference type="PANTHER" id="PTHR43791:SF24">
    <property type="entry name" value="NICOTINIC ACID PLASMA MEMBRANE TRANSPORTER"/>
    <property type="match status" value="1"/>
</dbReference>
<reference evidence="8 9" key="1">
    <citation type="submission" date="2024-01" db="EMBL/GenBank/DDBJ databases">
        <authorList>
            <consortium name="Genoscope - CEA"/>
            <person name="William W."/>
        </authorList>
    </citation>
    <scope>NUCLEOTIDE SEQUENCE [LARGE SCALE GENOMIC DNA]</scope>
    <source>
        <strain evidence="8 9">29B2s-10</strain>
    </source>
</reference>
<feature type="domain" description="Major facilitator superfamily (MFS) profile" evidence="7">
    <location>
        <begin position="40"/>
        <end position="478"/>
    </location>
</feature>
<dbReference type="Proteomes" id="UP001497600">
    <property type="component" value="Chromosome E"/>
</dbReference>
<feature type="transmembrane region" description="Helical" evidence="6">
    <location>
        <begin position="361"/>
        <end position="381"/>
    </location>
</feature>
<feature type="transmembrane region" description="Helical" evidence="6">
    <location>
        <begin position="336"/>
        <end position="355"/>
    </location>
</feature>
<dbReference type="InterPro" id="IPR020846">
    <property type="entry name" value="MFS_dom"/>
</dbReference>
<feature type="transmembrane region" description="Helical" evidence="6">
    <location>
        <begin position="202"/>
        <end position="222"/>
    </location>
</feature>
<gene>
    <name evidence="8" type="primary">TNA1</name>
    <name evidence="8" type="ORF">CAAN4_E15764</name>
</gene>
<dbReference type="InterPro" id="IPR036259">
    <property type="entry name" value="MFS_trans_sf"/>
</dbReference>
<dbReference type="Pfam" id="PF07690">
    <property type="entry name" value="MFS_1"/>
    <property type="match status" value="1"/>
</dbReference>
<dbReference type="SUPFAM" id="SSF103473">
    <property type="entry name" value="MFS general substrate transporter"/>
    <property type="match status" value="1"/>
</dbReference>
<comment type="subcellular location">
    <subcellularLocation>
        <location evidence="1">Membrane</location>
        <topology evidence="1">Multi-pass membrane protein</topology>
    </subcellularLocation>
</comment>
<feature type="transmembrane region" description="Helical" evidence="6">
    <location>
        <begin position="305"/>
        <end position="324"/>
    </location>
</feature>
<keyword evidence="5 6" id="KW-0472">Membrane</keyword>
<keyword evidence="2" id="KW-0813">Transport</keyword>
<dbReference type="InterPro" id="IPR011701">
    <property type="entry name" value="MFS"/>
</dbReference>
<proteinExistence type="predicted"/>
<evidence type="ECO:0000313" key="9">
    <source>
        <dbReference type="Proteomes" id="UP001497600"/>
    </source>
</evidence>
<keyword evidence="9" id="KW-1185">Reference proteome</keyword>
<sequence length="478" mass="53427">MSEKNRELVTIESLDNEDEEIVTIDLAQESKLVHKLDRTVLPILGLLYFMAALDRSNIGNSAAAGLQEAIGLTAAQLSNCVSLFYVTYIISEIPATLLLRKFKPHRFLAALGFMWGLVTIGTTFVSGYSSLLVCRLLLGLFEGGYFPCIMVYVSIFYKPEEQALRMGYLLSCAGAAGAFGGLISYGLVQVNSTNPYLQGYRLIYLVEGLITICTIPIVYFYLPDDENVKFFNEAEHEIMRLRTIQRKQYMGNSKFEWIEIRKAFSDPKTYFSMFIQFFSDIVLYGFSTFLPSILRSGLGYSITQAQYLTIPVYISAIISTLCTSRASDYLKIRGPFIAGANVSAAIGYIILLTANNNAVKYFATYLIALSLYVHAGINLAWTANNSSPYYRRTCSIGSNQALGNISGAIAGQIYRKSPYLLGHSFSLGCVCASTICVVLNTLWLQRQNRVKQKILCGERTDKMKERTGDHNLDFKYCY</sequence>
<evidence type="ECO:0000256" key="6">
    <source>
        <dbReference type="SAM" id="Phobius"/>
    </source>
</evidence>
<feature type="transmembrane region" description="Helical" evidence="6">
    <location>
        <begin position="136"/>
        <end position="156"/>
    </location>
</feature>
<feature type="transmembrane region" description="Helical" evidence="6">
    <location>
        <begin position="168"/>
        <end position="190"/>
    </location>
</feature>
<dbReference type="Gene3D" id="1.20.1250.20">
    <property type="entry name" value="MFS general substrate transporter like domains"/>
    <property type="match status" value="2"/>
</dbReference>
<accession>A0ABP0EG63</accession>
<organism evidence="8 9">
    <name type="scientific">[Candida] anglica</name>
    <dbReference type="NCBI Taxonomy" id="148631"/>
    <lineage>
        <taxon>Eukaryota</taxon>
        <taxon>Fungi</taxon>
        <taxon>Dikarya</taxon>
        <taxon>Ascomycota</taxon>
        <taxon>Saccharomycotina</taxon>
        <taxon>Pichiomycetes</taxon>
        <taxon>Debaryomycetaceae</taxon>
        <taxon>Kurtzmaniella</taxon>
    </lineage>
</organism>
<evidence type="ECO:0000256" key="4">
    <source>
        <dbReference type="ARBA" id="ARBA00022989"/>
    </source>
</evidence>
<evidence type="ECO:0000313" key="8">
    <source>
        <dbReference type="EMBL" id="CAK7909625.1"/>
    </source>
</evidence>
<evidence type="ECO:0000256" key="3">
    <source>
        <dbReference type="ARBA" id="ARBA00022692"/>
    </source>
</evidence>
<feature type="transmembrane region" description="Helical" evidence="6">
    <location>
        <begin position="420"/>
        <end position="444"/>
    </location>
</feature>
<evidence type="ECO:0000256" key="2">
    <source>
        <dbReference type="ARBA" id="ARBA00022448"/>
    </source>
</evidence>
<evidence type="ECO:0000256" key="1">
    <source>
        <dbReference type="ARBA" id="ARBA00004141"/>
    </source>
</evidence>
<keyword evidence="4 6" id="KW-1133">Transmembrane helix</keyword>
<protein>
    <submittedName>
        <fullName evidence="8">High-affinity nicotinic acid transporter</fullName>
    </submittedName>
</protein>
<evidence type="ECO:0000256" key="5">
    <source>
        <dbReference type="ARBA" id="ARBA00023136"/>
    </source>
</evidence>
<dbReference type="PROSITE" id="PS50850">
    <property type="entry name" value="MFS"/>
    <property type="match status" value="1"/>
</dbReference>
<dbReference type="PANTHER" id="PTHR43791">
    <property type="entry name" value="PERMEASE-RELATED"/>
    <property type="match status" value="1"/>
</dbReference>
<feature type="transmembrane region" description="Helical" evidence="6">
    <location>
        <begin position="107"/>
        <end position="130"/>
    </location>
</feature>
<name>A0ABP0EG63_9ASCO</name>
<keyword evidence="3 6" id="KW-0812">Transmembrane</keyword>
<feature type="transmembrane region" description="Helical" evidence="6">
    <location>
        <begin position="270"/>
        <end position="293"/>
    </location>
</feature>
<dbReference type="EMBL" id="OZ004257">
    <property type="protein sequence ID" value="CAK7909625.1"/>
    <property type="molecule type" value="Genomic_DNA"/>
</dbReference>